<dbReference type="RefSeq" id="WP_010940714.1">
    <property type="nucleotide sequence ID" value="NC_002939.5"/>
</dbReference>
<evidence type="ECO:0000259" key="2">
    <source>
        <dbReference type="SMART" id="SM00854"/>
    </source>
</evidence>
<dbReference type="STRING" id="243231.GSU0036"/>
<organism evidence="3 4">
    <name type="scientific">Geobacter sulfurreducens (strain ATCC 51573 / DSM 12127 / PCA)</name>
    <dbReference type="NCBI Taxonomy" id="243231"/>
    <lineage>
        <taxon>Bacteria</taxon>
        <taxon>Pseudomonadati</taxon>
        <taxon>Thermodesulfobacteriota</taxon>
        <taxon>Desulfuromonadia</taxon>
        <taxon>Geobacterales</taxon>
        <taxon>Geobacteraceae</taxon>
        <taxon>Geobacter</taxon>
    </lineage>
</organism>
<dbReference type="AlphaFoldDB" id="Q74H56"/>
<feature type="domain" description="Capsule synthesis protein CapA" evidence="2">
    <location>
        <begin position="27"/>
        <end position="265"/>
    </location>
</feature>
<dbReference type="InterPro" id="IPR052169">
    <property type="entry name" value="CW_Biosynth-Accessory"/>
</dbReference>
<dbReference type="HOGENOM" id="CLU_038823_2_2_7"/>
<dbReference type="EMBL" id="AE017180">
    <property type="protein sequence ID" value="AAR33371.1"/>
    <property type="molecule type" value="Genomic_DNA"/>
</dbReference>
<dbReference type="InParanoid" id="Q74H56"/>
<dbReference type="InterPro" id="IPR019079">
    <property type="entry name" value="Capsule_synth_CapA"/>
</dbReference>
<comment type="similarity">
    <text evidence="1">Belongs to the CapA family.</text>
</comment>
<dbReference type="InterPro" id="IPR029052">
    <property type="entry name" value="Metallo-depent_PP-like"/>
</dbReference>
<dbReference type="KEGG" id="gsu:GSU0036"/>
<evidence type="ECO:0000313" key="4">
    <source>
        <dbReference type="Proteomes" id="UP000000577"/>
    </source>
</evidence>
<dbReference type="Pfam" id="PF09587">
    <property type="entry name" value="PGA_cap"/>
    <property type="match status" value="1"/>
</dbReference>
<proteinExistence type="inferred from homology"/>
<gene>
    <name evidence="3" type="ordered locus">GSU0036</name>
</gene>
<dbReference type="FunFam" id="3.60.21.10:FF:000261">
    <property type="entry name" value="Capsular biosynthesis protein"/>
    <property type="match status" value="1"/>
</dbReference>
<accession>Q74H56</accession>
<dbReference type="SUPFAM" id="SSF56300">
    <property type="entry name" value="Metallo-dependent phosphatases"/>
    <property type="match status" value="1"/>
</dbReference>
<reference evidence="3 4" key="1">
    <citation type="journal article" date="2003" name="Science">
        <title>Genome of Geobacter sulfurreducens: metal reduction in subsurface environments.</title>
        <authorList>
            <person name="Methe B.A."/>
            <person name="Nelson K.E."/>
            <person name="Eisen J.A."/>
            <person name="Paulsen I.T."/>
            <person name="Nelson W."/>
            <person name="Heidelberg J.F."/>
            <person name="Wu D."/>
            <person name="Wu M."/>
            <person name="Ward N."/>
            <person name="Beanan M.J."/>
            <person name="Dodson R.J."/>
            <person name="Madupu R."/>
            <person name="Brinkac L.M."/>
            <person name="Daugherty S.C."/>
            <person name="DeBoy R.T."/>
            <person name="Durkin A.S."/>
            <person name="Gwinn M."/>
            <person name="Kolonay J.F."/>
            <person name="Sullivan S.A."/>
            <person name="Haft D.H."/>
            <person name="Selengut J."/>
            <person name="Davidsen T.M."/>
            <person name="Zafar N."/>
            <person name="White O."/>
            <person name="Tran B."/>
            <person name="Romero C."/>
            <person name="Forberger H.A."/>
            <person name="Weidman J."/>
            <person name="Khouri H."/>
            <person name="Feldblyum T.V."/>
            <person name="Utterback T.R."/>
            <person name="Van Aken S.E."/>
            <person name="Lovley D.R."/>
            <person name="Fraser C.M."/>
        </authorList>
    </citation>
    <scope>NUCLEOTIDE SEQUENCE [LARGE SCALE GENOMIC DNA]</scope>
    <source>
        <strain evidence="4">ATCC 51573 / DSM 12127 / PCA</strain>
    </source>
</reference>
<dbReference type="eggNOG" id="COG2843">
    <property type="taxonomic scope" value="Bacteria"/>
</dbReference>
<dbReference type="PANTHER" id="PTHR33393:SF13">
    <property type="entry name" value="PGA BIOSYNTHESIS PROTEIN CAPA"/>
    <property type="match status" value="1"/>
</dbReference>
<dbReference type="OrthoDB" id="5405713at2"/>
<dbReference type="Gene3D" id="3.60.21.10">
    <property type="match status" value="1"/>
</dbReference>
<dbReference type="PANTHER" id="PTHR33393">
    <property type="entry name" value="POLYGLUTAMINE SYNTHESIS ACCESSORY PROTEIN RV0574C-RELATED"/>
    <property type="match status" value="1"/>
</dbReference>
<dbReference type="CDD" id="cd07381">
    <property type="entry name" value="MPP_CapA"/>
    <property type="match status" value="1"/>
</dbReference>
<name>Q74H56_GEOSL</name>
<keyword evidence="4" id="KW-1185">Reference proteome</keyword>
<dbReference type="PATRIC" id="fig|243231.5.peg.37"/>
<evidence type="ECO:0000256" key="1">
    <source>
        <dbReference type="ARBA" id="ARBA00005662"/>
    </source>
</evidence>
<sequence length="351" mass="37571">MTIFPAALTLVLVLLAVPAGALAERISLSFVGDVMLAGSATDTLQRYGYSYPFSATAAELRRSDLVVGNLEAPLTDGGREFRAKRFRFKASPVAAAALKRAGFSVMTLANNHMMDFGADGLSDTIHHLNRNGIAFAGAGPSIADARREASVTVRGQTVAFLAYSLTQPIEFFATEGRPGTAPGYAGHYLADIRRVRSSADHVVVSFHWGQERAALPSPYQIETAHRAIDAGADIVIGHHPHVLQGIEIYRGSPIFYSLGNFAFGSRSPSADRSIIARVTLGEGPPIVEVIPLNVLFREVRFQPAILTGRKAADVVDRLNRLSAPFSTVITSTAGSHLVAPAEANARLARRQ</sequence>
<evidence type="ECO:0000313" key="3">
    <source>
        <dbReference type="EMBL" id="AAR33371.1"/>
    </source>
</evidence>
<protein>
    <submittedName>
        <fullName evidence="3">Poly-gamma-glutamate capsule biosynthesis protein, putative</fullName>
    </submittedName>
</protein>
<dbReference type="Proteomes" id="UP000000577">
    <property type="component" value="Chromosome"/>
</dbReference>
<dbReference type="SMART" id="SM00854">
    <property type="entry name" value="PGA_cap"/>
    <property type="match status" value="1"/>
</dbReference>
<reference evidence="3 4" key="2">
    <citation type="journal article" date="2012" name="BMC Genomics">
        <title>Comparative genomic analysis of Geobacter sulfurreducens KN400, a strain with enhanced capacity for extracellular electron transfer and electricity production.</title>
        <authorList>
            <person name="Butler J.E."/>
            <person name="Young N.D."/>
            <person name="Aklujkar M."/>
            <person name="Lovley D.R."/>
        </authorList>
    </citation>
    <scope>NUCLEOTIDE SEQUENCE [LARGE SCALE GENOMIC DNA]</scope>
    <source>
        <strain evidence="4">ATCC 51573 / DSM 12127 / PCA</strain>
    </source>
</reference>
<dbReference type="EnsemblBacteria" id="AAR33371">
    <property type="protein sequence ID" value="AAR33371"/>
    <property type="gene ID" value="GSU0036"/>
</dbReference>